<feature type="transmembrane region" description="Helical" evidence="1">
    <location>
        <begin position="49"/>
        <end position="71"/>
    </location>
</feature>
<evidence type="ECO:0000313" key="3">
    <source>
        <dbReference type="Proteomes" id="UP001150830"/>
    </source>
</evidence>
<sequence>MRRNPQLLLAAFLNLLVAFGHLLVIVMGAEAYRLAGAGDELANMAAAGSWYPAVLTSCIMSVFLIWALYAFSGAGVVKPLPGLQLVLLFITAVYCLRGVIGILLLLMAVPDLPWSPVFLLVSSTICLVIGLVHLAGLRRGWGKFQPVGIIGSSLSHY</sequence>
<feature type="transmembrane region" description="Helical" evidence="1">
    <location>
        <begin position="7"/>
        <end position="29"/>
    </location>
</feature>
<dbReference type="EMBL" id="JAPNOA010000055">
    <property type="protein sequence ID" value="MCY0966455.1"/>
    <property type="molecule type" value="Genomic_DNA"/>
</dbReference>
<accession>A0A9X3ITL9</accession>
<keyword evidence="1" id="KW-1133">Transmembrane helix</keyword>
<gene>
    <name evidence="2" type="ORF">OUO13_14800</name>
</gene>
<reference evidence="2" key="1">
    <citation type="submission" date="2022-11" db="EMBL/GenBank/DDBJ databases">
        <title>Parathalassolutuus dongxingensis gen. nov., sp. nov., a novel member of family Oceanospirillaceae isolated from a coastal shrimp pond in Guangxi, China.</title>
        <authorList>
            <person name="Chen H."/>
        </authorList>
    </citation>
    <scope>NUCLEOTIDE SEQUENCE</scope>
    <source>
        <strain evidence="2">G-43</strain>
    </source>
</reference>
<organism evidence="2 3">
    <name type="scientific">Parathalassolituus penaei</name>
    <dbReference type="NCBI Taxonomy" id="2997323"/>
    <lineage>
        <taxon>Bacteria</taxon>
        <taxon>Pseudomonadati</taxon>
        <taxon>Pseudomonadota</taxon>
        <taxon>Gammaproteobacteria</taxon>
        <taxon>Oceanospirillales</taxon>
        <taxon>Oceanospirillaceae</taxon>
        <taxon>Parathalassolituus</taxon>
    </lineage>
</organism>
<dbReference type="RefSeq" id="WP_283174665.1">
    <property type="nucleotide sequence ID" value="NZ_JAPNOA010000055.1"/>
</dbReference>
<keyword evidence="3" id="KW-1185">Reference proteome</keyword>
<comment type="caution">
    <text evidence="2">The sequence shown here is derived from an EMBL/GenBank/DDBJ whole genome shotgun (WGS) entry which is preliminary data.</text>
</comment>
<dbReference type="Proteomes" id="UP001150830">
    <property type="component" value="Unassembled WGS sequence"/>
</dbReference>
<keyword evidence="1" id="KW-0812">Transmembrane</keyword>
<feature type="transmembrane region" description="Helical" evidence="1">
    <location>
        <begin position="114"/>
        <end position="135"/>
    </location>
</feature>
<protein>
    <submittedName>
        <fullName evidence="2">Uncharacterized protein</fullName>
    </submittedName>
</protein>
<proteinExistence type="predicted"/>
<feature type="transmembrane region" description="Helical" evidence="1">
    <location>
        <begin position="83"/>
        <end position="108"/>
    </location>
</feature>
<name>A0A9X3ITL9_9GAMM</name>
<dbReference type="AlphaFoldDB" id="A0A9X3ITL9"/>
<evidence type="ECO:0000313" key="2">
    <source>
        <dbReference type="EMBL" id="MCY0966455.1"/>
    </source>
</evidence>
<evidence type="ECO:0000256" key="1">
    <source>
        <dbReference type="SAM" id="Phobius"/>
    </source>
</evidence>
<keyword evidence="1" id="KW-0472">Membrane</keyword>